<comment type="similarity">
    <text evidence="2">Belongs to the cation diffusion facilitator (CDF) transporter (TC 2.A.4) family. SLC30A subfamily.</text>
</comment>
<evidence type="ECO:0000256" key="3">
    <source>
        <dbReference type="ARBA" id="ARBA00022692"/>
    </source>
</evidence>
<evidence type="ECO:0000256" key="4">
    <source>
        <dbReference type="ARBA" id="ARBA00022906"/>
    </source>
</evidence>
<keyword evidence="4" id="KW-0813">Transport</keyword>
<proteinExistence type="inferred from homology"/>
<comment type="caution">
    <text evidence="9">The sequence shown here is derived from an EMBL/GenBank/DDBJ whole genome shotgun (WGS) entry which is preliminary data.</text>
</comment>
<evidence type="ECO:0000313" key="9">
    <source>
        <dbReference type="EMBL" id="KAI8036527.1"/>
    </source>
</evidence>
<keyword evidence="5 7" id="KW-1133">Transmembrane helix</keyword>
<dbReference type="PANTHER" id="PTHR11562">
    <property type="entry name" value="CATION EFFLUX PROTEIN/ ZINC TRANSPORTER"/>
    <property type="match status" value="1"/>
</dbReference>
<dbReference type="InterPro" id="IPR058533">
    <property type="entry name" value="Cation_efflux_TM"/>
</dbReference>
<organism evidence="9 10">
    <name type="scientific">Drosophila gunungcola</name>
    <name type="common">fruit fly</name>
    <dbReference type="NCBI Taxonomy" id="103775"/>
    <lineage>
        <taxon>Eukaryota</taxon>
        <taxon>Metazoa</taxon>
        <taxon>Ecdysozoa</taxon>
        <taxon>Arthropoda</taxon>
        <taxon>Hexapoda</taxon>
        <taxon>Insecta</taxon>
        <taxon>Pterygota</taxon>
        <taxon>Neoptera</taxon>
        <taxon>Endopterygota</taxon>
        <taxon>Diptera</taxon>
        <taxon>Brachycera</taxon>
        <taxon>Muscomorpha</taxon>
        <taxon>Ephydroidea</taxon>
        <taxon>Drosophilidae</taxon>
        <taxon>Drosophila</taxon>
        <taxon>Sophophora</taxon>
    </lineage>
</organism>
<dbReference type="InterPro" id="IPR002524">
    <property type="entry name" value="Cation_efflux"/>
</dbReference>
<reference evidence="9" key="1">
    <citation type="journal article" date="2023" name="Genome Biol. Evol.">
        <title>Long-read-based Genome Assembly of Drosophila gunungcola Reveals Fewer Chemosensory Genes in Flower-breeding Species.</title>
        <authorList>
            <person name="Negi A."/>
            <person name="Liao B.Y."/>
            <person name="Yeh S.D."/>
        </authorList>
    </citation>
    <scope>NUCLEOTIDE SEQUENCE</scope>
    <source>
        <strain evidence="9">Sukarami</strain>
    </source>
</reference>
<gene>
    <name evidence="9" type="ORF">M5D96_010686</name>
</gene>
<keyword evidence="4" id="KW-0864">Zinc transport</keyword>
<dbReference type="Gene3D" id="1.20.1510.10">
    <property type="entry name" value="Cation efflux protein transmembrane domain"/>
    <property type="match status" value="1"/>
</dbReference>
<dbReference type="InterPro" id="IPR050681">
    <property type="entry name" value="CDF/SLC30A"/>
</dbReference>
<evidence type="ECO:0000313" key="10">
    <source>
        <dbReference type="Proteomes" id="UP001059596"/>
    </source>
</evidence>
<keyword evidence="6 7" id="KW-0472">Membrane</keyword>
<feature type="domain" description="Cation efflux protein transmembrane" evidence="8">
    <location>
        <begin position="138"/>
        <end position="255"/>
    </location>
</feature>
<dbReference type="AlphaFoldDB" id="A0A9Q0BL58"/>
<dbReference type="PANTHER" id="PTHR11562:SF84">
    <property type="entry name" value="LD05335P"/>
    <property type="match status" value="1"/>
</dbReference>
<feature type="transmembrane region" description="Helical" evidence="7">
    <location>
        <begin position="138"/>
        <end position="162"/>
    </location>
</feature>
<keyword evidence="4" id="KW-0406">Ion transport</keyword>
<dbReference type="GO" id="GO:0005385">
    <property type="term" value="F:zinc ion transmembrane transporter activity"/>
    <property type="evidence" value="ECO:0007669"/>
    <property type="project" value="TreeGrafter"/>
</dbReference>
<dbReference type="EMBL" id="JAMKOV010000018">
    <property type="protein sequence ID" value="KAI8036527.1"/>
    <property type="molecule type" value="Genomic_DNA"/>
</dbReference>
<dbReference type="Proteomes" id="UP001059596">
    <property type="component" value="Unassembled WGS sequence"/>
</dbReference>
<name>A0A9Q0BL58_9MUSC</name>
<dbReference type="InterPro" id="IPR027469">
    <property type="entry name" value="Cation_efflux_TMD_sf"/>
</dbReference>
<protein>
    <recommendedName>
        <fullName evidence="8">Cation efflux protein transmembrane domain-containing protein</fullName>
    </recommendedName>
</protein>
<evidence type="ECO:0000256" key="5">
    <source>
        <dbReference type="ARBA" id="ARBA00022989"/>
    </source>
</evidence>
<sequence length="255" mass="28101">MPKYQKLDTSVPPHGYEDDCEEGVALYVDDNQTDPGLQQEPTNRAGRLPNVYGNKHSLNNNGVKSCVVATKTKTDQTPEEQTWEVPLLCSDDNAGMEHLQHSDHERMEYGMELECRSRQPGFGANRRSKSAQEAKSKILLAVSLCCIFMIIEFLGGYVAGSLAIMTDAAHLASDCISFVIGLVAIWVGGRPPDERMSFGYKRFEVIGALASILGIWLLTSLLVVVAIQRIYSQDFELNVDMMMVISGIGIAINIV</sequence>
<dbReference type="SUPFAM" id="SSF161111">
    <property type="entry name" value="Cation efflux protein transmembrane domain-like"/>
    <property type="match status" value="1"/>
</dbReference>
<dbReference type="NCBIfam" id="TIGR01297">
    <property type="entry name" value="CDF"/>
    <property type="match status" value="1"/>
</dbReference>
<comment type="subcellular location">
    <subcellularLocation>
        <location evidence="1">Membrane</location>
        <topology evidence="1">Multi-pass membrane protein</topology>
    </subcellularLocation>
</comment>
<feature type="transmembrane region" description="Helical" evidence="7">
    <location>
        <begin position="168"/>
        <end position="187"/>
    </location>
</feature>
<dbReference type="Pfam" id="PF01545">
    <property type="entry name" value="Cation_efflux"/>
    <property type="match status" value="1"/>
</dbReference>
<dbReference type="GO" id="GO:0010043">
    <property type="term" value="P:response to zinc ion"/>
    <property type="evidence" value="ECO:0007669"/>
    <property type="project" value="TreeGrafter"/>
</dbReference>
<evidence type="ECO:0000256" key="7">
    <source>
        <dbReference type="SAM" id="Phobius"/>
    </source>
</evidence>
<keyword evidence="10" id="KW-1185">Reference proteome</keyword>
<evidence type="ECO:0000256" key="1">
    <source>
        <dbReference type="ARBA" id="ARBA00004141"/>
    </source>
</evidence>
<evidence type="ECO:0000256" key="2">
    <source>
        <dbReference type="ARBA" id="ARBA00008873"/>
    </source>
</evidence>
<dbReference type="GO" id="GO:0005886">
    <property type="term" value="C:plasma membrane"/>
    <property type="evidence" value="ECO:0007669"/>
    <property type="project" value="TreeGrafter"/>
</dbReference>
<accession>A0A9Q0BL58</accession>
<keyword evidence="3 7" id="KW-0812">Transmembrane</keyword>
<feature type="transmembrane region" description="Helical" evidence="7">
    <location>
        <begin position="237"/>
        <end position="254"/>
    </location>
</feature>
<keyword evidence="4" id="KW-0862">Zinc</keyword>
<feature type="transmembrane region" description="Helical" evidence="7">
    <location>
        <begin position="208"/>
        <end position="231"/>
    </location>
</feature>
<evidence type="ECO:0000259" key="8">
    <source>
        <dbReference type="Pfam" id="PF01545"/>
    </source>
</evidence>
<evidence type="ECO:0000256" key="6">
    <source>
        <dbReference type="ARBA" id="ARBA00023136"/>
    </source>
</evidence>